<keyword evidence="4 5" id="KW-0472">Membrane</keyword>
<dbReference type="InterPro" id="IPR020846">
    <property type="entry name" value="MFS_dom"/>
</dbReference>
<evidence type="ECO:0000256" key="1">
    <source>
        <dbReference type="ARBA" id="ARBA00004651"/>
    </source>
</evidence>
<name>A0A7K0DYS2_9NOCA</name>
<dbReference type="Pfam" id="PF07690">
    <property type="entry name" value="MFS_1"/>
    <property type="match status" value="1"/>
</dbReference>
<evidence type="ECO:0000313" key="8">
    <source>
        <dbReference type="Proteomes" id="UP000431401"/>
    </source>
</evidence>
<evidence type="ECO:0000259" key="6">
    <source>
        <dbReference type="PROSITE" id="PS50850"/>
    </source>
</evidence>
<dbReference type="InterPro" id="IPR036259">
    <property type="entry name" value="MFS_trans_sf"/>
</dbReference>
<feature type="transmembrane region" description="Helical" evidence="5">
    <location>
        <begin position="38"/>
        <end position="60"/>
    </location>
</feature>
<feature type="transmembrane region" description="Helical" evidence="5">
    <location>
        <begin position="97"/>
        <end position="118"/>
    </location>
</feature>
<feature type="transmembrane region" description="Helical" evidence="5">
    <location>
        <begin position="363"/>
        <end position="385"/>
    </location>
</feature>
<dbReference type="AlphaFoldDB" id="A0A7K0DYS2"/>
<feature type="transmembrane region" description="Helical" evidence="5">
    <location>
        <begin position="397"/>
        <end position="416"/>
    </location>
</feature>
<dbReference type="PANTHER" id="PTHR23514">
    <property type="entry name" value="BYPASS OF STOP CODON PROTEIN 6"/>
    <property type="match status" value="1"/>
</dbReference>
<dbReference type="Gene3D" id="1.20.1250.20">
    <property type="entry name" value="MFS general substrate transporter like domains"/>
    <property type="match status" value="2"/>
</dbReference>
<proteinExistence type="predicted"/>
<feature type="transmembrane region" description="Helical" evidence="5">
    <location>
        <begin position="190"/>
        <end position="211"/>
    </location>
</feature>
<dbReference type="GO" id="GO:0005886">
    <property type="term" value="C:plasma membrane"/>
    <property type="evidence" value="ECO:0007669"/>
    <property type="project" value="UniProtKB-SubCell"/>
</dbReference>
<dbReference type="CDD" id="cd17393">
    <property type="entry name" value="MFS_MosC_like"/>
    <property type="match status" value="1"/>
</dbReference>
<evidence type="ECO:0000256" key="2">
    <source>
        <dbReference type="ARBA" id="ARBA00022692"/>
    </source>
</evidence>
<keyword evidence="8" id="KW-1185">Reference proteome</keyword>
<dbReference type="InterPro" id="IPR011701">
    <property type="entry name" value="MFS"/>
</dbReference>
<comment type="subcellular location">
    <subcellularLocation>
        <location evidence="1">Cell membrane</location>
        <topology evidence="1">Multi-pass membrane protein</topology>
    </subcellularLocation>
</comment>
<feature type="transmembrane region" description="Helical" evidence="5">
    <location>
        <begin position="307"/>
        <end position="324"/>
    </location>
</feature>
<feature type="transmembrane region" description="Helical" evidence="5">
    <location>
        <begin position="336"/>
        <end position="357"/>
    </location>
</feature>
<reference evidence="7 8" key="1">
    <citation type="submission" date="2019-10" db="EMBL/GenBank/DDBJ databases">
        <title>Nocardia macrotermitis sp. nov. and Nocardia aurantia sp. nov., isolated from the gut of fungus growing-termite Macrotermes natalensis.</title>
        <authorList>
            <person name="Benndorf R."/>
            <person name="Schwitalla J."/>
            <person name="Martin K."/>
            <person name="De Beer W."/>
            <person name="Kaster A.-K."/>
            <person name="Vollmers J."/>
            <person name="Poulsen M."/>
            <person name="Beemelmanns C."/>
        </authorList>
    </citation>
    <scope>NUCLEOTIDE SEQUENCE [LARGE SCALE GENOMIC DNA]</scope>
    <source>
        <strain evidence="7 8">RB56</strain>
    </source>
</reference>
<gene>
    <name evidence="7" type="primary">ybjJ</name>
    <name evidence="7" type="ORF">NRB56_56080</name>
</gene>
<sequence length="447" mass="45201">MFALPTTGSCPIGDPARAGTVESVDTSTLAPTTRFARAAVFTVFGLNGFTLSMWVVHIPVITTRTGVSHATLGMLILLMAGGGILGMQAAGPVADRVGSRAMVAAAGVFVALVILIPINATGPVTLALGLAALGIGNGALDVSMNSQAVHVERQYGRPIMSAFHALFSCGGLAGSLVGAAALHAGVDARVTVAVVAAVALVLVIACVPRLLPRDRPHPAEDAALLESGAGLETADVRSTATGAGSGSDGAEAYAGSGAAPVRARRDVRKVLALGAIAIAFLMTEGVANDWSTLQVHERLHVSDAVAALAFGAFSTTMTIGRFAADRINGRFGRVALVRWGALLAAAGLGLIVGSAWVPVTLAGWALLGVGLAGGVPQIFSAAGNLGTETATTDMSHVFTLGYLGFLAGPSVIGWLAKFTSLTTALIFPLVAILLCAWFARIVATPEP</sequence>
<feature type="transmembrane region" description="Helical" evidence="5">
    <location>
        <begin position="422"/>
        <end position="443"/>
    </location>
</feature>
<dbReference type="GO" id="GO:0022857">
    <property type="term" value="F:transmembrane transporter activity"/>
    <property type="evidence" value="ECO:0007669"/>
    <property type="project" value="InterPro"/>
</dbReference>
<evidence type="ECO:0000313" key="7">
    <source>
        <dbReference type="EMBL" id="MQY30014.1"/>
    </source>
</evidence>
<dbReference type="Proteomes" id="UP000431401">
    <property type="component" value="Unassembled WGS sequence"/>
</dbReference>
<organism evidence="7 8">
    <name type="scientific">Nocardia aurantia</name>
    <dbReference type="NCBI Taxonomy" id="2585199"/>
    <lineage>
        <taxon>Bacteria</taxon>
        <taxon>Bacillati</taxon>
        <taxon>Actinomycetota</taxon>
        <taxon>Actinomycetes</taxon>
        <taxon>Mycobacteriales</taxon>
        <taxon>Nocardiaceae</taxon>
        <taxon>Nocardia</taxon>
    </lineage>
</organism>
<accession>A0A7K0DYS2</accession>
<comment type="caution">
    <text evidence="7">The sequence shown here is derived from an EMBL/GenBank/DDBJ whole genome shotgun (WGS) entry which is preliminary data.</text>
</comment>
<evidence type="ECO:0000256" key="5">
    <source>
        <dbReference type="SAM" id="Phobius"/>
    </source>
</evidence>
<dbReference type="PANTHER" id="PTHR23514:SF13">
    <property type="entry name" value="INNER MEMBRANE PROTEIN YBJJ"/>
    <property type="match status" value="1"/>
</dbReference>
<feature type="transmembrane region" description="Helical" evidence="5">
    <location>
        <begin position="66"/>
        <end position="85"/>
    </location>
</feature>
<feature type="transmembrane region" description="Helical" evidence="5">
    <location>
        <begin position="270"/>
        <end position="287"/>
    </location>
</feature>
<keyword evidence="3 5" id="KW-1133">Transmembrane helix</keyword>
<protein>
    <submittedName>
        <fullName evidence="7">Inner membrane protein YbjJ</fullName>
    </submittedName>
</protein>
<dbReference type="OrthoDB" id="151222at2"/>
<keyword evidence="2 5" id="KW-0812">Transmembrane</keyword>
<dbReference type="PROSITE" id="PS50850">
    <property type="entry name" value="MFS"/>
    <property type="match status" value="1"/>
</dbReference>
<dbReference type="SUPFAM" id="SSF103473">
    <property type="entry name" value="MFS general substrate transporter"/>
    <property type="match status" value="1"/>
</dbReference>
<feature type="domain" description="Major facilitator superfamily (MFS) profile" evidence="6">
    <location>
        <begin position="36"/>
        <end position="447"/>
    </location>
</feature>
<dbReference type="InterPro" id="IPR051788">
    <property type="entry name" value="MFS_Transporter"/>
</dbReference>
<feature type="transmembrane region" description="Helical" evidence="5">
    <location>
        <begin position="163"/>
        <end position="184"/>
    </location>
</feature>
<evidence type="ECO:0000256" key="4">
    <source>
        <dbReference type="ARBA" id="ARBA00023136"/>
    </source>
</evidence>
<evidence type="ECO:0000256" key="3">
    <source>
        <dbReference type="ARBA" id="ARBA00022989"/>
    </source>
</evidence>
<dbReference type="EMBL" id="WEGI01000012">
    <property type="protein sequence ID" value="MQY30014.1"/>
    <property type="molecule type" value="Genomic_DNA"/>
</dbReference>